<proteinExistence type="predicted"/>
<dbReference type="OrthoDB" id="2840473at2759"/>
<dbReference type="InterPro" id="IPR036691">
    <property type="entry name" value="Endo/exonu/phosph_ase_sf"/>
</dbReference>
<evidence type="ECO:0008006" key="3">
    <source>
        <dbReference type="Google" id="ProtNLM"/>
    </source>
</evidence>
<gene>
    <name evidence="1" type="ORF">BDV98DRAFT_476123</name>
</gene>
<dbReference type="SUPFAM" id="SSF56219">
    <property type="entry name" value="DNase I-like"/>
    <property type="match status" value="1"/>
</dbReference>
<feature type="non-terminal residue" evidence="1">
    <location>
        <position position="1"/>
    </location>
</feature>
<organism evidence="1 2">
    <name type="scientific">Pterulicium gracile</name>
    <dbReference type="NCBI Taxonomy" id="1884261"/>
    <lineage>
        <taxon>Eukaryota</taxon>
        <taxon>Fungi</taxon>
        <taxon>Dikarya</taxon>
        <taxon>Basidiomycota</taxon>
        <taxon>Agaricomycotina</taxon>
        <taxon>Agaricomycetes</taxon>
        <taxon>Agaricomycetidae</taxon>
        <taxon>Agaricales</taxon>
        <taxon>Pleurotineae</taxon>
        <taxon>Pterulaceae</taxon>
        <taxon>Pterulicium</taxon>
    </lineage>
</organism>
<name>A0A5C3QAI8_9AGAR</name>
<dbReference type="AlphaFoldDB" id="A0A5C3QAI8"/>
<dbReference type="STRING" id="1884261.A0A5C3QAI8"/>
<protein>
    <recommendedName>
        <fullName evidence="3">Endonuclease/exonuclease/phosphatase domain-containing protein</fullName>
    </recommendedName>
</protein>
<dbReference type="EMBL" id="ML178849">
    <property type="protein sequence ID" value="TFK97208.1"/>
    <property type="molecule type" value="Genomic_DNA"/>
</dbReference>
<evidence type="ECO:0000313" key="1">
    <source>
        <dbReference type="EMBL" id="TFK97208.1"/>
    </source>
</evidence>
<reference evidence="1 2" key="1">
    <citation type="journal article" date="2019" name="Nat. Ecol. Evol.">
        <title>Megaphylogeny resolves global patterns of mushroom evolution.</title>
        <authorList>
            <person name="Varga T."/>
            <person name="Krizsan K."/>
            <person name="Foldi C."/>
            <person name="Dima B."/>
            <person name="Sanchez-Garcia M."/>
            <person name="Sanchez-Ramirez S."/>
            <person name="Szollosi G.J."/>
            <person name="Szarkandi J.G."/>
            <person name="Papp V."/>
            <person name="Albert L."/>
            <person name="Andreopoulos W."/>
            <person name="Angelini C."/>
            <person name="Antonin V."/>
            <person name="Barry K.W."/>
            <person name="Bougher N.L."/>
            <person name="Buchanan P."/>
            <person name="Buyck B."/>
            <person name="Bense V."/>
            <person name="Catcheside P."/>
            <person name="Chovatia M."/>
            <person name="Cooper J."/>
            <person name="Damon W."/>
            <person name="Desjardin D."/>
            <person name="Finy P."/>
            <person name="Geml J."/>
            <person name="Haridas S."/>
            <person name="Hughes K."/>
            <person name="Justo A."/>
            <person name="Karasinski D."/>
            <person name="Kautmanova I."/>
            <person name="Kiss B."/>
            <person name="Kocsube S."/>
            <person name="Kotiranta H."/>
            <person name="LaButti K.M."/>
            <person name="Lechner B.E."/>
            <person name="Liimatainen K."/>
            <person name="Lipzen A."/>
            <person name="Lukacs Z."/>
            <person name="Mihaltcheva S."/>
            <person name="Morgado L.N."/>
            <person name="Niskanen T."/>
            <person name="Noordeloos M.E."/>
            <person name="Ohm R.A."/>
            <person name="Ortiz-Santana B."/>
            <person name="Ovrebo C."/>
            <person name="Racz N."/>
            <person name="Riley R."/>
            <person name="Savchenko A."/>
            <person name="Shiryaev A."/>
            <person name="Soop K."/>
            <person name="Spirin V."/>
            <person name="Szebenyi C."/>
            <person name="Tomsovsky M."/>
            <person name="Tulloss R.E."/>
            <person name="Uehling J."/>
            <person name="Grigoriev I.V."/>
            <person name="Vagvolgyi C."/>
            <person name="Papp T."/>
            <person name="Martin F.M."/>
            <person name="Miettinen O."/>
            <person name="Hibbett D.S."/>
            <person name="Nagy L.G."/>
        </authorList>
    </citation>
    <scope>NUCLEOTIDE SEQUENCE [LARGE SCALE GENOMIC DNA]</scope>
    <source>
        <strain evidence="1 2">CBS 309.79</strain>
    </source>
</reference>
<dbReference type="Gene3D" id="3.60.10.10">
    <property type="entry name" value="Endonuclease/exonuclease/phosphatase"/>
    <property type="match status" value="1"/>
</dbReference>
<accession>A0A5C3QAI8</accession>
<sequence>FDLVLIQEPYLDGYRNTTANSHWAVLYPYSRHKVEGSATVRSVILVNTRLSTNAWSQLPLPDSLDITALTLRCGLGDLTVLNAY</sequence>
<evidence type="ECO:0000313" key="2">
    <source>
        <dbReference type="Proteomes" id="UP000305067"/>
    </source>
</evidence>
<keyword evidence="2" id="KW-1185">Reference proteome</keyword>
<feature type="non-terminal residue" evidence="1">
    <location>
        <position position="84"/>
    </location>
</feature>
<dbReference type="Proteomes" id="UP000305067">
    <property type="component" value="Unassembled WGS sequence"/>
</dbReference>